<organism evidence="2 3">
    <name type="scientific">Mucuna pruriens</name>
    <name type="common">Velvet bean</name>
    <name type="synonym">Dolichos pruriens</name>
    <dbReference type="NCBI Taxonomy" id="157652"/>
    <lineage>
        <taxon>Eukaryota</taxon>
        <taxon>Viridiplantae</taxon>
        <taxon>Streptophyta</taxon>
        <taxon>Embryophyta</taxon>
        <taxon>Tracheophyta</taxon>
        <taxon>Spermatophyta</taxon>
        <taxon>Magnoliopsida</taxon>
        <taxon>eudicotyledons</taxon>
        <taxon>Gunneridae</taxon>
        <taxon>Pentapetalae</taxon>
        <taxon>rosids</taxon>
        <taxon>fabids</taxon>
        <taxon>Fabales</taxon>
        <taxon>Fabaceae</taxon>
        <taxon>Papilionoideae</taxon>
        <taxon>50 kb inversion clade</taxon>
        <taxon>NPAAA clade</taxon>
        <taxon>indigoferoid/millettioid clade</taxon>
        <taxon>Phaseoleae</taxon>
        <taxon>Mucuna</taxon>
    </lineage>
</organism>
<gene>
    <name evidence="2" type="ORF">CR513_30658</name>
</gene>
<feature type="compositionally biased region" description="Polar residues" evidence="1">
    <location>
        <begin position="73"/>
        <end position="88"/>
    </location>
</feature>
<evidence type="ECO:0000256" key="1">
    <source>
        <dbReference type="SAM" id="MobiDB-lite"/>
    </source>
</evidence>
<keyword evidence="3" id="KW-1185">Reference proteome</keyword>
<evidence type="ECO:0000313" key="3">
    <source>
        <dbReference type="Proteomes" id="UP000257109"/>
    </source>
</evidence>
<reference evidence="2" key="1">
    <citation type="submission" date="2018-05" db="EMBL/GenBank/DDBJ databases">
        <title>Draft genome of Mucuna pruriens seed.</title>
        <authorList>
            <person name="Nnadi N.E."/>
            <person name="Vos R."/>
            <person name="Hasami M.H."/>
            <person name="Devisetty U.K."/>
            <person name="Aguiy J.C."/>
        </authorList>
    </citation>
    <scope>NUCLEOTIDE SEQUENCE [LARGE SCALE GENOMIC DNA]</scope>
    <source>
        <strain evidence="2">JCA_2017</strain>
    </source>
</reference>
<sequence length="88" mass="9254">QPGAAFAWIPQHSSYGHGDIGVVDVCRATVEGMVVECAGGVQVECSSPSHSPLSLKTPIGKPSHNKISRYKNEGSSNSIGTNYKTKVL</sequence>
<evidence type="ECO:0000313" key="2">
    <source>
        <dbReference type="EMBL" id="RDX87824.1"/>
    </source>
</evidence>
<feature type="non-terminal residue" evidence="2">
    <location>
        <position position="88"/>
    </location>
</feature>
<comment type="caution">
    <text evidence="2">The sequence shown here is derived from an EMBL/GenBank/DDBJ whole genome shotgun (WGS) entry which is preliminary data.</text>
</comment>
<dbReference type="AlphaFoldDB" id="A0A371GB86"/>
<feature type="non-terminal residue" evidence="2">
    <location>
        <position position="1"/>
    </location>
</feature>
<accession>A0A371GB86</accession>
<proteinExistence type="predicted"/>
<feature type="region of interest" description="Disordered" evidence="1">
    <location>
        <begin position="48"/>
        <end position="88"/>
    </location>
</feature>
<protein>
    <submittedName>
        <fullName evidence="2">Uncharacterized protein</fullName>
    </submittedName>
</protein>
<dbReference type="EMBL" id="QJKJ01006119">
    <property type="protein sequence ID" value="RDX87824.1"/>
    <property type="molecule type" value="Genomic_DNA"/>
</dbReference>
<dbReference type="Proteomes" id="UP000257109">
    <property type="component" value="Unassembled WGS sequence"/>
</dbReference>
<name>A0A371GB86_MUCPR</name>